<accession>A0A8H4EHB7</accession>
<dbReference type="GO" id="GO:0016560">
    <property type="term" value="P:protein import into peroxisome matrix, docking"/>
    <property type="evidence" value="ECO:0007669"/>
    <property type="project" value="TreeGrafter"/>
</dbReference>
<reference evidence="3 4" key="1">
    <citation type="journal article" date="2019" name="Environ. Microbiol.">
        <title>At the nexus of three kingdoms: the genome of the mycorrhizal fungus Gigaspora margarita provides insights into plant, endobacterial and fungal interactions.</title>
        <authorList>
            <person name="Venice F."/>
            <person name="Ghignone S."/>
            <person name="Salvioli di Fossalunga A."/>
            <person name="Amselem J."/>
            <person name="Novero M."/>
            <person name="Xianan X."/>
            <person name="Sedzielewska Toro K."/>
            <person name="Morin E."/>
            <person name="Lipzen A."/>
            <person name="Grigoriev I.V."/>
            <person name="Henrissat B."/>
            <person name="Martin F.M."/>
            <person name="Bonfante P."/>
        </authorList>
    </citation>
    <scope>NUCLEOTIDE SEQUENCE [LARGE SCALE GENOMIC DNA]</scope>
    <source>
        <strain evidence="3 4">BEG34</strain>
    </source>
</reference>
<dbReference type="Proteomes" id="UP000439903">
    <property type="component" value="Unassembled WGS sequence"/>
</dbReference>
<protein>
    <submittedName>
        <fullName evidence="3">TPR-like protein</fullName>
    </submittedName>
</protein>
<organism evidence="3 4">
    <name type="scientific">Gigaspora margarita</name>
    <dbReference type="NCBI Taxonomy" id="4874"/>
    <lineage>
        <taxon>Eukaryota</taxon>
        <taxon>Fungi</taxon>
        <taxon>Fungi incertae sedis</taxon>
        <taxon>Mucoromycota</taxon>
        <taxon>Glomeromycotina</taxon>
        <taxon>Glomeromycetes</taxon>
        <taxon>Diversisporales</taxon>
        <taxon>Gigasporaceae</taxon>
        <taxon>Gigaspora</taxon>
    </lineage>
</organism>
<keyword evidence="4" id="KW-1185">Reference proteome</keyword>
<dbReference type="OrthoDB" id="10006023at2759"/>
<dbReference type="AlphaFoldDB" id="A0A8H4EHB7"/>
<dbReference type="InterPro" id="IPR024111">
    <property type="entry name" value="PEX5/PEX5L"/>
</dbReference>
<keyword evidence="2" id="KW-0802">TPR repeat</keyword>
<proteinExistence type="predicted"/>
<comment type="caution">
    <text evidence="3">The sequence shown here is derived from an EMBL/GenBank/DDBJ whole genome shotgun (WGS) entry which is preliminary data.</text>
</comment>
<dbReference type="EMBL" id="WTPW01000749">
    <property type="protein sequence ID" value="KAF0483245.1"/>
    <property type="molecule type" value="Genomic_DNA"/>
</dbReference>
<gene>
    <name evidence="3" type="ORF">F8M41_023242</name>
</gene>
<keyword evidence="1" id="KW-0677">Repeat</keyword>
<evidence type="ECO:0000256" key="2">
    <source>
        <dbReference type="ARBA" id="ARBA00022803"/>
    </source>
</evidence>
<dbReference type="PANTHER" id="PTHR10130:SF0">
    <property type="entry name" value="GH08708P"/>
    <property type="match status" value="1"/>
</dbReference>
<evidence type="ECO:0000313" key="4">
    <source>
        <dbReference type="Proteomes" id="UP000439903"/>
    </source>
</evidence>
<dbReference type="PANTHER" id="PTHR10130">
    <property type="entry name" value="PEROXISOMAL TARGETING SIGNAL 1 RECEPTOR PEX5"/>
    <property type="match status" value="1"/>
</dbReference>
<evidence type="ECO:0000256" key="1">
    <source>
        <dbReference type="ARBA" id="ARBA00022737"/>
    </source>
</evidence>
<evidence type="ECO:0000313" key="3">
    <source>
        <dbReference type="EMBL" id="KAF0483245.1"/>
    </source>
</evidence>
<dbReference type="GO" id="GO:0005829">
    <property type="term" value="C:cytosol"/>
    <property type="evidence" value="ECO:0007669"/>
    <property type="project" value="TreeGrafter"/>
</dbReference>
<sequence length="315" mass="36422">MSWLIDDASCGTSNPVSGLMKQLVEDKSLQRDNFISDQLNEGSSKKTFRSRTDVDAYRNEYEKFFNQPGRELDVYHLDQMGRELQAIMHNTQDNEDWVHNFLNHPNSINGDQLNNNVEKTFNNANIQDEWINMYLSTNQNPSRLPSDEYAAFEKTFNDANKNIDWESEFNAIEKLQESNFVPQDNLWPNEFNQQNISQDKLWTNEFQQQNDDELDNSNAKAELAKTAGKLIESIKGETNPKFKNSSFMKFMKQLRDNEVSIEGNKIVEQKSPVSNGDWASEFVEQKSPVSNGEWTSEFTAEQKSFVSNGDWASEF</sequence>
<name>A0A8H4EHB7_GIGMA</name>
<dbReference type="GO" id="GO:0005778">
    <property type="term" value="C:peroxisomal membrane"/>
    <property type="evidence" value="ECO:0007669"/>
    <property type="project" value="TreeGrafter"/>
</dbReference>
<dbReference type="GO" id="GO:0005052">
    <property type="term" value="F:peroxisome matrix targeting signal-1 binding"/>
    <property type="evidence" value="ECO:0007669"/>
    <property type="project" value="TreeGrafter"/>
</dbReference>